<gene>
    <name evidence="2" type="ordered locus">FraEuI1c_2148</name>
</gene>
<evidence type="ECO:0000313" key="2">
    <source>
        <dbReference type="EMBL" id="ADP80187.1"/>
    </source>
</evidence>
<proteinExistence type="predicted"/>
<organism evidence="2 3">
    <name type="scientific">Pseudofrankia inefficax (strain DSM 45817 / CECT 9037 / DDB 130130 / EuI1c)</name>
    <name type="common">Frankia inefficax</name>
    <dbReference type="NCBI Taxonomy" id="298654"/>
    <lineage>
        <taxon>Bacteria</taxon>
        <taxon>Bacillati</taxon>
        <taxon>Actinomycetota</taxon>
        <taxon>Actinomycetes</taxon>
        <taxon>Frankiales</taxon>
        <taxon>Frankiaceae</taxon>
        <taxon>Pseudofrankia</taxon>
    </lineage>
</organism>
<protein>
    <recommendedName>
        <fullName evidence="1">Effector-associated domain-containing protein</fullName>
    </recommendedName>
</protein>
<dbReference type="OrthoDB" id="3261206at2"/>
<evidence type="ECO:0000313" key="3">
    <source>
        <dbReference type="Proteomes" id="UP000002484"/>
    </source>
</evidence>
<name>E3IXM8_PSEI1</name>
<dbReference type="AlphaFoldDB" id="E3IXM8"/>
<reference evidence="2 3" key="1">
    <citation type="submission" date="2010-10" db="EMBL/GenBank/DDBJ databases">
        <title>Complete sequence of Frankia sp. EuI1c.</title>
        <authorList>
            <consortium name="US DOE Joint Genome Institute"/>
            <person name="Lucas S."/>
            <person name="Copeland A."/>
            <person name="Lapidus A."/>
            <person name="Cheng J.-F."/>
            <person name="Bruce D."/>
            <person name="Goodwin L."/>
            <person name="Pitluck S."/>
            <person name="Chertkov O."/>
            <person name="Detter J.C."/>
            <person name="Han C."/>
            <person name="Tapia R."/>
            <person name="Land M."/>
            <person name="Hauser L."/>
            <person name="Jeffries C."/>
            <person name="Kyrpides N."/>
            <person name="Ivanova N."/>
            <person name="Mikhailova N."/>
            <person name="Beauchemin N."/>
            <person name="Sen A."/>
            <person name="Sur S.A."/>
            <person name="Gtari M."/>
            <person name="Wall L."/>
            <person name="Tisa L."/>
            <person name="Woyke T."/>
        </authorList>
    </citation>
    <scope>NUCLEOTIDE SEQUENCE [LARGE SCALE GENOMIC DNA]</scope>
    <source>
        <strain evidence="3">DSM 45817 / CECT 9037 / EuI1c</strain>
    </source>
</reference>
<dbReference type="eggNOG" id="COG3903">
    <property type="taxonomic scope" value="Bacteria"/>
</dbReference>
<dbReference type="InterPro" id="IPR011990">
    <property type="entry name" value="TPR-like_helical_dom_sf"/>
</dbReference>
<dbReference type="RefSeq" id="WP_013423306.1">
    <property type="nucleotide sequence ID" value="NC_014666.1"/>
</dbReference>
<dbReference type="KEGG" id="fri:FraEuI1c_2148"/>
<dbReference type="InterPro" id="IPR045430">
    <property type="entry name" value="EAD1"/>
</dbReference>
<dbReference type="InParanoid" id="E3IXM8"/>
<dbReference type="Gene3D" id="1.25.40.10">
    <property type="entry name" value="Tetratricopeptide repeat domain"/>
    <property type="match status" value="5"/>
</dbReference>
<dbReference type="STRING" id="298654.FraEuI1c_2148"/>
<evidence type="ECO:0000259" key="1">
    <source>
        <dbReference type="Pfam" id="PF19955"/>
    </source>
</evidence>
<dbReference type="Pfam" id="PF19955">
    <property type="entry name" value="EAD1"/>
    <property type="match status" value="1"/>
</dbReference>
<dbReference type="EMBL" id="CP002299">
    <property type="protein sequence ID" value="ADP80187.1"/>
    <property type="molecule type" value="Genomic_DNA"/>
</dbReference>
<keyword evidence="3" id="KW-1185">Reference proteome</keyword>
<sequence length="1148" mass="120463">MSAGLTSEQVEALAEVYADPLSARQVVTNAGVRVPDVPWGAQSSRVFWRAVADLLKQGVAAAGAERLLAEAAEQFPENPVFAAAGPAREALFAGDAAGPGSGPLGRSAYVEQVRQIAPPRLVGREGELARLAEFCTAPDDSNGRRYLWWRAAAWTGKSALMSSFVLAPPPGVRVVSFFITARYAGNSDRAAFVEIVTEQLADIVGESVPPFQDPGRAERLWFKFFAEAAAHCKARGQRLVLVVDGLDEDRGVTGPGARSIAGLLPANPPDGARVVVAGRPNPPLPDDVPAGHPLSDRNIVQVLERSDFATTIRADMRSDLERLRTGGPLERDLLGLVTAAGGGLSGRDLEELAGDLDATEWDIERLLSTVSGRSFSSRAARWNSAGGSRVYLLGHEELAQESVRAYGSKRLAAYREKLHTWAHGYWQQKWPRHTPEYLLRGYYRLLLDTGELARAVDCATDQTRHDRMLDLTGGDTAALAEITDAQNSILTQPSPDLRLMARLAVHRQRIAARNSNIPTRLPAVWARLGHTARAEQLARAITNPHFQDLALVEVAGALAQTGEDAHAERIARGITEPYAQAKALVEVAGALAQAGEPDRAEQVTRDITNPDIRAGALAGVAGALARAGEQARARQVAATAEQAALSTTHPYSQARALADVTGALVQAGEQAWAGQVAAAAEQVARDIAQPSIQALALTAAAGALARAGEPDRAEQVAYGIAELPYQAPALVEVVGALAQVGAHDHAEQVAHRIADPGAQARALAEAAGAFARAGAHDHAEQLAAAAEQIARDITHPHMHARALAGIAGALARAGEHGPAEQVAGLAEQAARDTTDLDSQAWALAEVAGALANAGEHTHAEQVAHSITDRSRQAESLADVAGGLAQAGEHGRAKQVAAAAEQIARDITDPDSQAWAFASVAVALARAGQHAHAEQIAADITDPGSRARALAEVAGALARIGEHARAEQLAAAAEQIARDITDPLHQAWTLAGLAGALARAGEHARAEQVATDITDPNSQAQAQALAEVAEALAQTGEHAQAEQLARDIVFPELQAQALADVAGALARAGEHSHAERLARDIADPQCQARALADVAGALAQAGNPQRAEHLLGEALSRGDWTRLPLAVISDVSPDVIRTIADAIISTREG</sequence>
<accession>E3IXM8</accession>
<feature type="domain" description="Effector-associated" evidence="1">
    <location>
        <begin position="4"/>
        <end position="84"/>
    </location>
</feature>
<dbReference type="HOGENOM" id="CLU_005511_0_0_11"/>
<dbReference type="Proteomes" id="UP000002484">
    <property type="component" value="Chromosome"/>
</dbReference>
<dbReference type="SUPFAM" id="SSF48452">
    <property type="entry name" value="TPR-like"/>
    <property type="match status" value="1"/>
</dbReference>